<proteinExistence type="predicted"/>
<dbReference type="KEGG" id="spar:SPRG_22229"/>
<gene>
    <name evidence="1" type="ORF">SPRG_22229</name>
</gene>
<dbReference type="RefSeq" id="XP_012203796.1">
    <property type="nucleotide sequence ID" value="XM_012348406.1"/>
</dbReference>
<organism evidence="1 2">
    <name type="scientific">Saprolegnia parasitica (strain CBS 223.65)</name>
    <dbReference type="NCBI Taxonomy" id="695850"/>
    <lineage>
        <taxon>Eukaryota</taxon>
        <taxon>Sar</taxon>
        <taxon>Stramenopiles</taxon>
        <taxon>Oomycota</taxon>
        <taxon>Saprolegniomycetes</taxon>
        <taxon>Saprolegniales</taxon>
        <taxon>Saprolegniaceae</taxon>
        <taxon>Saprolegnia</taxon>
    </lineage>
</organism>
<evidence type="ECO:0008006" key="3">
    <source>
        <dbReference type="Google" id="ProtNLM"/>
    </source>
</evidence>
<evidence type="ECO:0000313" key="1">
    <source>
        <dbReference type="EMBL" id="KDO25556.1"/>
    </source>
</evidence>
<dbReference type="GeneID" id="24142612"/>
<keyword evidence="2" id="KW-1185">Reference proteome</keyword>
<reference evidence="1 2" key="1">
    <citation type="journal article" date="2013" name="PLoS Genet.">
        <title>Distinctive expansion of potential virulence genes in the genome of the oomycete fish pathogen Saprolegnia parasitica.</title>
        <authorList>
            <person name="Jiang R.H."/>
            <person name="de Bruijn I."/>
            <person name="Haas B.J."/>
            <person name="Belmonte R."/>
            <person name="Lobach L."/>
            <person name="Christie J."/>
            <person name="van den Ackerveken G."/>
            <person name="Bottin A."/>
            <person name="Bulone V."/>
            <person name="Diaz-Moreno S.M."/>
            <person name="Dumas B."/>
            <person name="Fan L."/>
            <person name="Gaulin E."/>
            <person name="Govers F."/>
            <person name="Grenville-Briggs L.J."/>
            <person name="Horner N.R."/>
            <person name="Levin J.Z."/>
            <person name="Mammella M."/>
            <person name="Meijer H.J."/>
            <person name="Morris P."/>
            <person name="Nusbaum C."/>
            <person name="Oome S."/>
            <person name="Phillips A.J."/>
            <person name="van Rooyen D."/>
            <person name="Rzeszutek E."/>
            <person name="Saraiva M."/>
            <person name="Secombes C.J."/>
            <person name="Seidl M.F."/>
            <person name="Snel B."/>
            <person name="Stassen J.H."/>
            <person name="Sykes S."/>
            <person name="Tripathy S."/>
            <person name="van den Berg H."/>
            <person name="Vega-Arreguin J.C."/>
            <person name="Wawra S."/>
            <person name="Young S.K."/>
            <person name="Zeng Q."/>
            <person name="Dieguez-Uribeondo J."/>
            <person name="Russ C."/>
            <person name="Tyler B.M."/>
            <person name="van West P."/>
        </authorList>
    </citation>
    <scope>NUCLEOTIDE SEQUENCE [LARGE SCALE GENOMIC DNA]</scope>
    <source>
        <strain evidence="1 2">CBS 223.65</strain>
    </source>
</reference>
<dbReference type="VEuPathDB" id="FungiDB:SPRG_22229"/>
<dbReference type="InterPro" id="IPR032675">
    <property type="entry name" value="LRR_dom_sf"/>
</dbReference>
<dbReference type="EMBL" id="KK583231">
    <property type="protein sequence ID" value="KDO25556.1"/>
    <property type="molecule type" value="Genomic_DNA"/>
</dbReference>
<sequence>MTWLQPPIVLQVVHCLDEAIDVLAFFTLKDEATAIKAFPLFRKLQIGDKAGIVDFCQRVRLLPSTAIRAEIVYSWWGCQFVDLEYELDTWASSVVELTVSAAYKLGYAPLLYDLSLCPRLETLMINWSEVIDEEQVDEILSAIGDSNTRVAHLRIYSRFPLFIFDMQYCTGLLAWIARPSSRRLRLDGLSFSADAAKALAQALLASTTLHTIKLWDSSNLGSEFVDRLSRPLPRQLRNLTLMLGEDWDDVETLAAKLACSNVDRLNLDFTEYRDVTRVLAVLPPTLRTLKLSGVVITSFPLLPALRYLQLVYAEMTNDAITGVAALLGASTNLAKLDLVHSHLPADQLEALFMALPRWLSRQKRMCIVRLSLTNTTAMLLATAMGQTRNTQPVQLEVRGDDDSLHLPARLSLLTALGATSQMRMELESTHAQPNDLEAIQTHCKAHRIAYSLGYFLSPCRLPWTLPVA</sequence>
<dbReference type="Proteomes" id="UP000030745">
    <property type="component" value="Unassembled WGS sequence"/>
</dbReference>
<dbReference type="AlphaFoldDB" id="A0A067CG70"/>
<dbReference type="SUPFAM" id="SSF52047">
    <property type="entry name" value="RNI-like"/>
    <property type="match status" value="1"/>
</dbReference>
<accession>A0A067CG70</accession>
<name>A0A067CG70_SAPPC</name>
<protein>
    <recommendedName>
        <fullName evidence="3">F-box domain-containing protein</fullName>
    </recommendedName>
</protein>
<evidence type="ECO:0000313" key="2">
    <source>
        <dbReference type="Proteomes" id="UP000030745"/>
    </source>
</evidence>
<dbReference type="Gene3D" id="3.80.10.10">
    <property type="entry name" value="Ribonuclease Inhibitor"/>
    <property type="match status" value="1"/>
</dbReference>
<dbReference type="OMA" id="RNTHEMS"/>